<dbReference type="Proteomes" id="UP001055439">
    <property type="component" value="Chromosome 6"/>
</dbReference>
<proteinExistence type="predicted"/>
<reference evidence="1" key="1">
    <citation type="submission" date="2022-05" db="EMBL/GenBank/DDBJ databases">
        <title>The Musa troglodytarum L. genome provides insights into the mechanism of non-climacteric behaviour and enrichment of carotenoids.</title>
        <authorList>
            <person name="Wang J."/>
        </authorList>
    </citation>
    <scope>NUCLEOTIDE SEQUENCE</scope>
    <source>
        <tissue evidence="1">Leaf</tissue>
    </source>
</reference>
<keyword evidence="2" id="KW-1185">Reference proteome</keyword>
<evidence type="ECO:0000313" key="2">
    <source>
        <dbReference type="Proteomes" id="UP001055439"/>
    </source>
</evidence>
<dbReference type="EMBL" id="CP097508">
    <property type="protein sequence ID" value="URE11038.1"/>
    <property type="molecule type" value="Genomic_DNA"/>
</dbReference>
<protein>
    <submittedName>
        <fullName evidence="1">Uncharacterized protein</fullName>
    </submittedName>
</protein>
<organism evidence="1 2">
    <name type="scientific">Musa troglodytarum</name>
    <name type="common">fe'i banana</name>
    <dbReference type="NCBI Taxonomy" id="320322"/>
    <lineage>
        <taxon>Eukaryota</taxon>
        <taxon>Viridiplantae</taxon>
        <taxon>Streptophyta</taxon>
        <taxon>Embryophyta</taxon>
        <taxon>Tracheophyta</taxon>
        <taxon>Spermatophyta</taxon>
        <taxon>Magnoliopsida</taxon>
        <taxon>Liliopsida</taxon>
        <taxon>Zingiberales</taxon>
        <taxon>Musaceae</taxon>
        <taxon>Musa</taxon>
    </lineage>
</organism>
<accession>A0A9E7GD91</accession>
<evidence type="ECO:0000313" key="1">
    <source>
        <dbReference type="EMBL" id="URE11038.1"/>
    </source>
</evidence>
<name>A0A9E7GD91_9LILI</name>
<sequence>MADSSSHCQPLLNAAPPLTCTVSTAHLSLSNETDEHTSFSLQESRANADTAREGKKNLFHYMGLGLPVALKQTNLLSLYLVHLTSSNPTLA</sequence>
<dbReference type="AlphaFoldDB" id="A0A9E7GD91"/>
<gene>
    <name evidence="1" type="ORF">MUK42_37198</name>
</gene>